<dbReference type="EMBL" id="JAYKXN010000004">
    <property type="protein sequence ID" value="KAK7293862.1"/>
    <property type="molecule type" value="Genomic_DNA"/>
</dbReference>
<evidence type="ECO:0000313" key="1">
    <source>
        <dbReference type="EMBL" id="KAK7293862.1"/>
    </source>
</evidence>
<gene>
    <name evidence="1" type="ORF">RJT34_16739</name>
</gene>
<comment type="caution">
    <text evidence="1">The sequence shown here is derived from an EMBL/GenBank/DDBJ whole genome shotgun (WGS) entry which is preliminary data.</text>
</comment>
<keyword evidence="2" id="KW-1185">Reference proteome</keyword>
<reference evidence="1 2" key="1">
    <citation type="submission" date="2024-01" db="EMBL/GenBank/DDBJ databases">
        <title>The genomes of 5 underutilized Papilionoideae crops provide insights into root nodulation and disease resistance.</title>
        <authorList>
            <person name="Yuan L."/>
        </authorList>
    </citation>
    <scope>NUCLEOTIDE SEQUENCE [LARGE SCALE GENOMIC DNA]</scope>
    <source>
        <strain evidence="1">LY-2023</strain>
        <tissue evidence="1">Leaf</tissue>
    </source>
</reference>
<organism evidence="1 2">
    <name type="scientific">Clitoria ternatea</name>
    <name type="common">Butterfly pea</name>
    <dbReference type="NCBI Taxonomy" id="43366"/>
    <lineage>
        <taxon>Eukaryota</taxon>
        <taxon>Viridiplantae</taxon>
        <taxon>Streptophyta</taxon>
        <taxon>Embryophyta</taxon>
        <taxon>Tracheophyta</taxon>
        <taxon>Spermatophyta</taxon>
        <taxon>Magnoliopsida</taxon>
        <taxon>eudicotyledons</taxon>
        <taxon>Gunneridae</taxon>
        <taxon>Pentapetalae</taxon>
        <taxon>rosids</taxon>
        <taxon>fabids</taxon>
        <taxon>Fabales</taxon>
        <taxon>Fabaceae</taxon>
        <taxon>Papilionoideae</taxon>
        <taxon>50 kb inversion clade</taxon>
        <taxon>NPAAA clade</taxon>
        <taxon>indigoferoid/millettioid clade</taxon>
        <taxon>Phaseoleae</taxon>
        <taxon>Clitoria</taxon>
    </lineage>
</organism>
<evidence type="ECO:0000313" key="2">
    <source>
        <dbReference type="Proteomes" id="UP001359559"/>
    </source>
</evidence>
<sequence length="137" mass="14885">MKTVSGHCVLLKETSVSKAAKVLSKFVFTENGASPVISAYINRASASFNELHQLQKGLKSLHSCKNKYKRRQVETGGGESKRIVDDENSVCKNADQDDDEKSTVTIAKFSQEELNGCVGQQVGNVGGSGRHKGNRKK</sequence>
<proteinExistence type="predicted"/>
<dbReference type="Proteomes" id="UP001359559">
    <property type="component" value="Unassembled WGS sequence"/>
</dbReference>
<dbReference type="AlphaFoldDB" id="A0AAN9J7N1"/>
<protein>
    <submittedName>
        <fullName evidence="1">Uncharacterized protein</fullName>
    </submittedName>
</protein>
<dbReference type="PANTHER" id="PTHR48227:SF1">
    <property type="entry name" value="DNA LIGASE 1-LIKE"/>
    <property type="match status" value="1"/>
</dbReference>
<dbReference type="PANTHER" id="PTHR48227">
    <property type="entry name" value="DNA TOPOISOMERASE 1-LIKE"/>
    <property type="match status" value="1"/>
</dbReference>
<accession>A0AAN9J7N1</accession>
<name>A0AAN9J7N1_CLITE</name>